<evidence type="ECO:0000256" key="4">
    <source>
        <dbReference type="ARBA" id="ARBA00023014"/>
    </source>
</evidence>
<dbReference type="HOGENOM" id="CLU_055690_1_1_7"/>
<dbReference type="PANTHER" id="PTHR10134">
    <property type="entry name" value="CYTOCHROME B-C1 COMPLEX SUBUNIT RIESKE, MITOCHONDRIAL"/>
    <property type="match status" value="1"/>
</dbReference>
<feature type="region of interest" description="Disordered" evidence="7">
    <location>
        <begin position="1"/>
        <end position="21"/>
    </location>
</feature>
<dbReference type="RefSeq" id="WP_012173621.1">
    <property type="nucleotide sequence ID" value="NC_009943.1"/>
</dbReference>
<sequence length="193" mass="21470">MSSRVTTSESISLPGQKDASAGGFSRREFLGKGLAVAGWGVMFASLGAGLYQGIRFLYPAVVFHPPSTYVIGQLKDFVTDERADQYGVIFVDPKFKKDHRFFVVREAGRIYSLFARCTHLGCTVNWFEELNIFKCPCHGSEFHSNGVEFAGPAPRPLDRHHIAVDNGGNIIVDTARVYSKDEFEEQKIFIEVG</sequence>
<dbReference type="PRINTS" id="PR00162">
    <property type="entry name" value="RIESKE"/>
</dbReference>
<dbReference type="GO" id="GO:0051537">
    <property type="term" value="F:2 iron, 2 sulfur cluster binding"/>
    <property type="evidence" value="ECO:0007669"/>
    <property type="project" value="UniProtKB-KW"/>
</dbReference>
<dbReference type="InterPro" id="IPR036922">
    <property type="entry name" value="Rieske_2Fe-2S_sf"/>
</dbReference>
<evidence type="ECO:0000256" key="2">
    <source>
        <dbReference type="ARBA" id="ARBA00022723"/>
    </source>
</evidence>
<name>A8ZST9_DESOH</name>
<protein>
    <submittedName>
        <fullName evidence="9">Rieske (2Fe-2S) domain protein</fullName>
    </submittedName>
</protein>
<dbReference type="GO" id="GO:0046872">
    <property type="term" value="F:metal ion binding"/>
    <property type="evidence" value="ECO:0007669"/>
    <property type="project" value="UniProtKB-KW"/>
</dbReference>
<dbReference type="Gene3D" id="2.102.10.10">
    <property type="entry name" value="Rieske [2Fe-2S] iron-sulphur domain"/>
    <property type="match status" value="1"/>
</dbReference>
<dbReference type="STRING" id="96561.Dole_0192"/>
<keyword evidence="5" id="KW-1015">Disulfide bond</keyword>
<dbReference type="Proteomes" id="UP000008561">
    <property type="component" value="Chromosome"/>
</dbReference>
<organism evidence="9 10">
    <name type="scientific">Desulfosudis oleivorans (strain DSM 6200 / JCM 39069 / Hxd3)</name>
    <name type="common">Desulfococcus oleovorans</name>
    <dbReference type="NCBI Taxonomy" id="96561"/>
    <lineage>
        <taxon>Bacteria</taxon>
        <taxon>Pseudomonadati</taxon>
        <taxon>Thermodesulfobacteriota</taxon>
        <taxon>Desulfobacteria</taxon>
        <taxon>Desulfobacterales</taxon>
        <taxon>Desulfosudaceae</taxon>
        <taxon>Desulfosudis</taxon>
    </lineage>
</organism>
<dbReference type="GO" id="GO:0016020">
    <property type="term" value="C:membrane"/>
    <property type="evidence" value="ECO:0007669"/>
    <property type="project" value="InterPro"/>
</dbReference>
<keyword evidence="2" id="KW-0479">Metal-binding</keyword>
<dbReference type="eggNOG" id="COG0723">
    <property type="taxonomic scope" value="Bacteria"/>
</dbReference>
<keyword evidence="4" id="KW-0411">Iron-sulfur</keyword>
<dbReference type="InterPro" id="IPR014349">
    <property type="entry name" value="Rieske_Fe-S_prot"/>
</dbReference>
<reference evidence="9 10" key="1">
    <citation type="submission" date="2007-10" db="EMBL/GenBank/DDBJ databases">
        <title>Complete sequence of Desulfococcus oleovorans Hxd3.</title>
        <authorList>
            <consortium name="US DOE Joint Genome Institute"/>
            <person name="Copeland A."/>
            <person name="Lucas S."/>
            <person name="Lapidus A."/>
            <person name="Barry K."/>
            <person name="Glavina del Rio T."/>
            <person name="Dalin E."/>
            <person name="Tice H."/>
            <person name="Pitluck S."/>
            <person name="Kiss H."/>
            <person name="Brettin T."/>
            <person name="Bruce D."/>
            <person name="Detter J.C."/>
            <person name="Han C."/>
            <person name="Schmutz J."/>
            <person name="Larimer F."/>
            <person name="Land M."/>
            <person name="Hauser L."/>
            <person name="Kyrpides N."/>
            <person name="Kim E."/>
            <person name="Wawrik B."/>
            <person name="Richardson P."/>
        </authorList>
    </citation>
    <scope>NUCLEOTIDE SEQUENCE [LARGE SCALE GENOMIC DNA]</scope>
    <source>
        <strain evidence="10">DSM 6200 / JCM 39069 / Hxd3</strain>
    </source>
</reference>
<feature type="domain" description="Rieske" evidence="8">
    <location>
        <begin position="85"/>
        <end position="171"/>
    </location>
</feature>
<dbReference type="PROSITE" id="PS51296">
    <property type="entry name" value="RIESKE"/>
    <property type="match status" value="1"/>
</dbReference>
<comment type="cofactor">
    <cofactor evidence="6">
        <name>[2Fe-2S] cluster</name>
        <dbReference type="ChEBI" id="CHEBI:190135"/>
    </cofactor>
</comment>
<dbReference type="EMBL" id="CP000859">
    <property type="protein sequence ID" value="ABW66002.1"/>
    <property type="molecule type" value="Genomic_DNA"/>
</dbReference>
<evidence type="ECO:0000256" key="7">
    <source>
        <dbReference type="SAM" id="MobiDB-lite"/>
    </source>
</evidence>
<keyword evidence="3" id="KW-0408">Iron</keyword>
<dbReference type="OrthoDB" id="9767869at2"/>
<feature type="compositionally biased region" description="Polar residues" evidence="7">
    <location>
        <begin position="1"/>
        <end position="13"/>
    </location>
</feature>
<evidence type="ECO:0000313" key="10">
    <source>
        <dbReference type="Proteomes" id="UP000008561"/>
    </source>
</evidence>
<keyword evidence="1" id="KW-0001">2Fe-2S</keyword>
<evidence type="ECO:0000259" key="8">
    <source>
        <dbReference type="PROSITE" id="PS51296"/>
    </source>
</evidence>
<evidence type="ECO:0000256" key="1">
    <source>
        <dbReference type="ARBA" id="ARBA00022714"/>
    </source>
</evidence>
<evidence type="ECO:0000256" key="6">
    <source>
        <dbReference type="ARBA" id="ARBA00034078"/>
    </source>
</evidence>
<proteinExistence type="predicted"/>
<keyword evidence="10" id="KW-1185">Reference proteome</keyword>
<evidence type="ECO:0000256" key="3">
    <source>
        <dbReference type="ARBA" id="ARBA00023004"/>
    </source>
</evidence>
<gene>
    <name evidence="9" type="ordered locus">Dole_0192</name>
</gene>
<dbReference type="InterPro" id="IPR005805">
    <property type="entry name" value="Rieske_Fe-S_prot_C"/>
</dbReference>
<evidence type="ECO:0000313" key="9">
    <source>
        <dbReference type="EMBL" id="ABW66002.1"/>
    </source>
</evidence>
<dbReference type="SUPFAM" id="SSF50022">
    <property type="entry name" value="ISP domain"/>
    <property type="match status" value="1"/>
</dbReference>
<dbReference type="Pfam" id="PF00355">
    <property type="entry name" value="Rieske"/>
    <property type="match status" value="1"/>
</dbReference>
<dbReference type="InterPro" id="IPR017941">
    <property type="entry name" value="Rieske_2Fe-2S"/>
</dbReference>
<dbReference type="KEGG" id="dol:Dole_0192"/>
<accession>A8ZST9</accession>
<evidence type="ECO:0000256" key="5">
    <source>
        <dbReference type="ARBA" id="ARBA00023157"/>
    </source>
</evidence>
<dbReference type="AlphaFoldDB" id="A8ZST9"/>